<gene>
    <name evidence="2" type="primary">ORF86792</name>
    <name evidence="1" type="synonym">ORF86788</name>
</gene>
<organism evidence="2">
    <name type="scientific">Arion vulgaris</name>
    <dbReference type="NCBI Taxonomy" id="1028688"/>
    <lineage>
        <taxon>Eukaryota</taxon>
        <taxon>Metazoa</taxon>
        <taxon>Spiralia</taxon>
        <taxon>Lophotrochozoa</taxon>
        <taxon>Mollusca</taxon>
        <taxon>Gastropoda</taxon>
        <taxon>Heterobranchia</taxon>
        <taxon>Euthyneura</taxon>
        <taxon>Panpulmonata</taxon>
        <taxon>Eupulmonata</taxon>
        <taxon>Stylommatophora</taxon>
        <taxon>Helicina</taxon>
        <taxon>Arionoidea</taxon>
        <taxon>Arionidae</taxon>
        <taxon>Arion</taxon>
    </lineage>
</organism>
<feature type="non-terminal residue" evidence="2">
    <location>
        <position position="72"/>
    </location>
</feature>
<reference evidence="2" key="1">
    <citation type="submission" date="2014-12" db="EMBL/GenBank/DDBJ databases">
        <title>Insight into the proteome of Arion vulgaris.</title>
        <authorList>
            <person name="Aradska J."/>
            <person name="Bulat T."/>
            <person name="Smidak R."/>
            <person name="Sarate P."/>
            <person name="Gangsoo J."/>
            <person name="Sialana F."/>
            <person name="Bilban M."/>
            <person name="Lubec G."/>
        </authorList>
    </citation>
    <scope>NUCLEOTIDE SEQUENCE</scope>
    <source>
        <tissue evidence="2">Skin</tissue>
    </source>
</reference>
<dbReference type="EMBL" id="HACG01026580">
    <property type="protein sequence ID" value="CEK73445.1"/>
    <property type="molecule type" value="Transcribed_RNA"/>
</dbReference>
<proteinExistence type="predicted"/>
<evidence type="ECO:0000313" key="1">
    <source>
        <dbReference type="EMBL" id="CEK73445.1"/>
    </source>
</evidence>
<accession>A0A0B7A051</accession>
<dbReference type="AlphaFoldDB" id="A0A0B7A051"/>
<evidence type="ECO:0000313" key="2">
    <source>
        <dbReference type="EMBL" id="CEK73446.1"/>
    </source>
</evidence>
<sequence length="72" mass="8498">MTQNYQATIPVNLCRLFIISTFLYSISTSHKLFPYLCLQFTTRFVIDNDIFSSPSHGSLNNFWSMNQLYEDY</sequence>
<name>A0A0B7A051_9EUPU</name>
<protein>
    <submittedName>
        <fullName evidence="2">Uncharacterized protein</fullName>
    </submittedName>
</protein>
<dbReference type="EMBL" id="HACG01026581">
    <property type="protein sequence ID" value="CEK73446.1"/>
    <property type="molecule type" value="Transcribed_RNA"/>
</dbReference>